<keyword evidence="2" id="KW-1185">Reference proteome</keyword>
<proteinExistence type="predicted"/>
<sequence length="71" mass="8574">MLKTYMPRAIAVHMFVSQYIWLQFDRERDESYKEKRTRILKWSKDCKSVSSLLSFDQVFQSALRIVPLCRV</sequence>
<reference evidence="1" key="5">
    <citation type="journal article" date="2021" name="G3 (Bethesda)">
        <title>Aegilops tauschii genome assembly Aet v5.0 features greater sequence contiguity and improved annotation.</title>
        <authorList>
            <person name="Wang L."/>
            <person name="Zhu T."/>
            <person name="Rodriguez J.C."/>
            <person name="Deal K.R."/>
            <person name="Dubcovsky J."/>
            <person name="McGuire P.E."/>
            <person name="Lux T."/>
            <person name="Spannagl M."/>
            <person name="Mayer K.F.X."/>
            <person name="Baldrich P."/>
            <person name="Meyers B.C."/>
            <person name="Huo N."/>
            <person name="Gu Y.Q."/>
            <person name="Zhou H."/>
            <person name="Devos K.M."/>
            <person name="Bennetzen J.L."/>
            <person name="Unver T."/>
            <person name="Budak H."/>
            <person name="Gulick P.J."/>
            <person name="Galiba G."/>
            <person name="Kalapos B."/>
            <person name="Nelson D.R."/>
            <person name="Li P."/>
            <person name="You F.M."/>
            <person name="Luo M.C."/>
            <person name="Dvorak J."/>
        </authorList>
    </citation>
    <scope>NUCLEOTIDE SEQUENCE [LARGE SCALE GENOMIC DNA]</scope>
    <source>
        <strain evidence="1">cv. AL8/78</strain>
    </source>
</reference>
<evidence type="ECO:0000313" key="1">
    <source>
        <dbReference type="EnsemblPlants" id="AET5Gv20531600.2"/>
    </source>
</evidence>
<reference evidence="2" key="1">
    <citation type="journal article" date="2014" name="Science">
        <title>Ancient hybridizations among the ancestral genomes of bread wheat.</title>
        <authorList>
            <consortium name="International Wheat Genome Sequencing Consortium,"/>
            <person name="Marcussen T."/>
            <person name="Sandve S.R."/>
            <person name="Heier L."/>
            <person name="Spannagl M."/>
            <person name="Pfeifer M."/>
            <person name="Jakobsen K.S."/>
            <person name="Wulff B.B."/>
            <person name="Steuernagel B."/>
            <person name="Mayer K.F."/>
            <person name="Olsen O.A."/>
        </authorList>
    </citation>
    <scope>NUCLEOTIDE SEQUENCE [LARGE SCALE GENOMIC DNA]</scope>
    <source>
        <strain evidence="2">cv. AL8/78</strain>
    </source>
</reference>
<dbReference type="AlphaFoldDB" id="A0A453KW20"/>
<dbReference type="Proteomes" id="UP000015105">
    <property type="component" value="Chromosome 5D"/>
</dbReference>
<accession>A0A453KW20</accession>
<dbReference type="Gramene" id="AET5Gv20531600.2">
    <property type="protein sequence ID" value="AET5Gv20531600.2"/>
    <property type="gene ID" value="AET5Gv20531600"/>
</dbReference>
<organism evidence="1 2">
    <name type="scientific">Aegilops tauschii subsp. strangulata</name>
    <name type="common">Goatgrass</name>
    <dbReference type="NCBI Taxonomy" id="200361"/>
    <lineage>
        <taxon>Eukaryota</taxon>
        <taxon>Viridiplantae</taxon>
        <taxon>Streptophyta</taxon>
        <taxon>Embryophyta</taxon>
        <taxon>Tracheophyta</taxon>
        <taxon>Spermatophyta</taxon>
        <taxon>Magnoliopsida</taxon>
        <taxon>Liliopsida</taxon>
        <taxon>Poales</taxon>
        <taxon>Poaceae</taxon>
        <taxon>BOP clade</taxon>
        <taxon>Pooideae</taxon>
        <taxon>Triticodae</taxon>
        <taxon>Triticeae</taxon>
        <taxon>Triticinae</taxon>
        <taxon>Aegilops</taxon>
    </lineage>
</organism>
<protein>
    <submittedName>
        <fullName evidence="1">Uncharacterized protein</fullName>
    </submittedName>
</protein>
<evidence type="ECO:0000313" key="2">
    <source>
        <dbReference type="Proteomes" id="UP000015105"/>
    </source>
</evidence>
<name>A0A453KW20_AEGTS</name>
<dbReference type="EnsemblPlants" id="AET5Gv20531600.8">
    <property type="protein sequence ID" value="AET5Gv20531600.8"/>
    <property type="gene ID" value="AET5Gv20531600"/>
</dbReference>
<dbReference type="EnsemblPlants" id="AET5Gv20531600.2">
    <property type="protein sequence ID" value="AET5Gv20531600.2"/>
    <property type="gene ID" value="AET5Gv20531600"/>
</dbReference>
<reference evidence="2" key="2">
    <citation type="journal article" date="2017" name="Nat. Plants">
        <title>The Aegilops tauschii genome reveals multiple impacts of transposons.</title>
        <authorList>
            <person name="Zhao G."/>
            <person name="Zou C."/>
            <person name="Li K."/>
            <person name="Wang K."/>
            <person name="Li T."/>
            <person name="Gao L."/>
            <person name="Zhang X."/>
            <person name="Wang H."/>
            <person name="Yang Z."/>
            <person name="Liu X."/>
            <person name="Jiang W."/>
            <person name="Mao L."/>
            <person name="Kong X."/>
            <person name="Jiao Y."/>
            <person name="Jia J."/>
        </authorList>
    </citation>
    <scope>NUCLEOTIDE SEQUENCE [LARGE SCALE GENOMIC DNA]</scope>
    <source>
        <strain evidence="2">cv. AL8/78</strain>
    </source>
</reference>
<reference evidence="1" key="3">
    <citation type="journal article" date="2017" name="Nature">
        <title>Genome sequence of the progenitor of the wheat D genome Aegilops tauschii.</title>
        <authorList>
            <person name="Luo M.C."/>
            <person name="Gu Y.Q."/>
            <person name="Puiu D."/>
            <person name="Wang H."/>
            <person name="Twardziok S.O."/>
            <person name="Deal K.R."/>
            <person name="Huo N."/>
            <person name="Zhu T."/>
            <person name="Wang L."/>
            <person name="Wang Y."/>
            <person name="McGuire P.E."/>
            <person name="Liu S."/>
            <person name="Long H."/>
            <person name="Ramasamy R.K."/>
            <person name="Rodriguez J.C."/>
            <person name="Van S.L."/>
            <person name="Yuan L."/>
            <person name="Wang Z."/>
            <person name="Xia Z."/>
            <person name="Xiao L."/>
            <person name="Anderson O.D."/>
            <person name="Ouyang S."/>
            <person name="Liang Y."/>
            <person name="Zimin A.V."/>
            <person name="Pertea G."/>
            <person name="Qi P."/>
            <person name="Bennetzen J.L."/>
            <person name="Dai X."/>
            <person name="Dawson M.W."/>
            <person name="Muller H.G."/>
            <person name="Kugler K."/>
            <person name="Rivarola-Duarte L."/>
            <person name="Spannagl M."/>
            <person name="Mayer K.F.X."/>
            <person name="Lu F.H."/>
            <person name="Bevan M.W."/>
            <person name="Leroy P."/>
            <person name="Li P."/>
            <person name="You F.M."/>
            <person name="Sun Q."/>
            <person name="Liu Z."/>
            <person name="Lyons E."/>
            <person name="Wicker T."/>
            <person name="Salzberg S.L."/>
            <person name="Devos K.M."/>
            <person name="Dvorak J."/>
        </authorList>
    </citation>
    <scope>NUCLEOTIDE SEQUENCE [LARGE SCALE GENOMIC DNA]</scope>
    <source>
        <strain evidence="1">cv. AL8/78</strain>
    </source>
</reference>
<dbReference type="Gramene" id="AET5Gv20531600.8">
    <property type="protein sequence ID" value="AET5Gv20531600.8"/>
    <property type="gene ID" value="AET5Gv20531600"/>
</dbReference>
<reference evidence="1" key="4">
    <citation type="submission" date="2019-03" db="UniProtKB">
        <authorList>
            <consortium name="EnsemblPlants"/>
        </authorList>
    </citation>
    <scope>IDENTIFICATION</scope>
</reference>